<dbReference type="RefSeq" id="WP_105040701.1">
    <property type="nucleotide sequence ID" value="NZ_PPSL01000006.1"/>
</dbReference>
<dbReference type="OrthoDB" id="9803476at2"/>
<dbReference type="Pfam" id="PF13474">
    <property type="entry name" value="SnoaL_3"/>
    <property type="match status" value="1"/>
</dbReference>
<dbReference type="InterPro" id="IPR011944">
    <property type="entry name" value="Steroid_delta5-4_isomerase"/>
</dbReference>
<reference evidence="2 3" key="1">
    <citation type="submission" date="2018-01" db="EMBL/GenBank/DDBJ databases">
        <title>A novel member of the phylum Bacteroidetes isolated from glacier ice.</title>
        <authorList>
            <person name="Liu Q."/>
            <person name="Xin Y.-H."/>
        </authorList>
    </citation>
    <scope>NUCLEOTIDE SEQUENCE [LARGE SCALE GENOMIC DNA]</scope>
    <source>
        <strain evidence="2 3">RB1R16</strain>
    </source>
</reference>
<dbReference type="InterPro" id="IPR037401">
    <property type="entry name" value="SnoaL-like"/>
</dbReference>
<evidence type="ECO:0000313" key="3">
    <source>
        <dbReference type="Proteomes" id="UP000239872"/>
    </source>
</evidence>
<gene>
    <name evidence="2" type="ORF">CJD36_018545</name>
</gene>
<keyword evidence="3" id="KW-1185">Reference proteome</keyword>
<feature type="domain" description="SnoaL-like" evidence="1">
    <location>
        <begin position="9"/>
        <end position="120"/>
    </location>
</feature>
<dbReference type="Proteomes" id="UP000239872">
    <property type="component" value="Unassembled WGS sequence"/>
</dbReference>
<dbReference type="SUPFAM" id="SSF54427">
    <property type="entry name" value="NTF2-like"/>
    <property type="match status" value="1"/>
</dbReference>
<dbReference type="AlphaFoldDB" id="A0A2S7SQT1"/>
<organism evidence="2 3">
    <name type="scientific">Flavipsychrobacter stenotrophus</name>
    <dbReference type="NCBI Taxonomy" id="2077091"/>
    <lineage>
        <taxon>Bacteria</taxon>
        <taxon>Pseudomonadati</taxon>
        <taxon>Bacteroidota</taxon>
        <taxon>Chitinophagia</taxon>
        <taxon>Chitinophagales</taxon>
        <taxon>Chitinophagaceae</taxon>
        <taxon>Flavipsychrobacter</taxon>
    </lineage>
</organism>
<evidence type="ECO:0000313" key="2">
    <source>
        <dbReference type="EMBL" id="PQJ09250.1"/>
    </source>
</evidence>
<dbReference type="NCBIfam" id="TIGR02246">
    <property type="entry name" value="SgcJ/EcaC family oxidoreductase"/>
    <property type="match status" value="1"/>
</dbReference>
<dbReference type="Gene3D" id="3.10.450.50">
    <property type="match status" value="1"/>
</dbReference>
<dbReference type="InterPro" id="IPR032710">
    <property type="entry name" value="NTF2-like_dom_sf"/>
</dbReference>
<accession>A0A2S7SQT1</accession>
<name>A0A2S7SQT1_9BACT</name>
<dbReference type="EMBL" id="PPSL01000006">
    <property type="protein sequence ID" value="PQJ09250.1"/>
    <property type="molecule type" value="Genomic_DNA"/>
</dbReference>
<proteinExistence type="predicted"/>
<sequence>MIHENSEAIINLYQSWLDAWNSRNATAMAKLFAEDGNLIGFDGSQLIGRDDLHVTLDNIFSHHPTAAYVAIVREIRHLAAGVAWLKADVGMVPSGKEDISPALNAVQTLIALKTADSWQISLFQNTPAAFHGQPELGEAMTEELRKVLKGDSGVNLN</sequence>
<evidence type="ECO:0000259" key="1">
    <source>
        <dbReference type="Pfam" id="PF13474"/>
    </source>
</evidence>
<protein>
    <submittedName>
        <fullName evidence="2">DUF4440 domain-containing protein</fullName>
    </submittedName>
</protein>
<comment type="caution">
    <text evidence="2">The sequence shown here is derived from an EMBL/GenBank/DDBJ whole genome shotgun (WGS) entry which is preliminary data.</text>
</comment>